<reference evidence="4" key="1">
    <citation type="journal article" date="2020" name="mSystems">
        <title>Genome- and Community-Level Interaction Insights into Carbon Utilization and Element Cycling Functions of Hydrothermarchaeota in Hydrothermal Sediment.</title>
        <authorList>
            <person name="Zhou Z."/>
            <person name="Liu Y."/>
            <person name="Xu W."/>
            <person name="Pan J."/>
            <person name="Luo Z.H."/>
            <person name="Li M."/>
        </authorList>
    </citation>
    <scope>NUCLEOTIDE SEQUENCE [LARGE SCALE GENOMIC DNA]</scope>
    <source>
        <strain evidence="4">SpSt-1179</strain>
    </source>
</reference>
<gene>
    <name evidence="4" type="ORF">ENN47_11490</name>
</gene>
<evidence type="ECO:0000259" key="3">
    <source>
        <dbReference type="Pfam" id="PF03358"/>
    </source>
</evidence>
<dbReference type="InterPro" id="IPR051796">
    <property type="entry name" value="ISF_SsuE-like"/>
</dbReference>
<dbReference type="SUPFAM" id="SSF52218">
    <property type="entry name" value="Flavoproteins"/>
    <property type="match status" value="1"/>
</dbReference>
<evidence type="ECO:0000256" key="1">
    <source>
        <dbReference type="ARBA" id="ARBA00022630"/>
    </source>
</evidence>
<organism evidence="4">
    <name type="scientific">Mesotoga infera</name>
    <dbReference type="NCBI Taxonomy" id="1236046"/>
    <lineage>
        <taxon>Bacteria</taxon>
        <taxon>Thermotogati</taxon>
        <taxon>Thermotogota</taxon>
        <taxon>Thermotogae</taxon>
        <taxon>Kosmotogales</taxon>
        <taxon>Kosmotogaceae</taxon>
        <taxon>Mesotoga</taxon>
    </lineage>
</organism>
<dbReference type="PANTHER" id="PTHR43278">
    <property type="entry name" value="NAD(P)H-DEPENDENT FMN-CONTAINING OXIDOREDUCTASE YWQN-RELATED"/>
    <property type="match status" value="1"/>
</dbReference>
<dbReference type="PANTHER" id="PTHR43278:SF2">
    <property type="entry name" value="IRON-SULFUR FLAVOPROTEIN"/>
    <property type="match status" value="1"/>
</dbReference>
<dbReference type="AlphaFoldDB" id="A0A7C1CXB1"/>
<dbReference type="Gene3D" id="3.40.50.360">
    <property type="match status" value="1"/>
</dbReference>
<accession>A0A7C1CXB1</accession>
<keyword evidence="1" id="KW-0285">Flavoprotein</keyword>
<dbReference type="EMBL" id="DSBT01000348">
    <property type="protein sequence ID" value="HDP78776.1"/>
    <property type="molecule type" value="Genomic_DNA"/>
</dbReference>
<protein>
    <submittedName>
        <fullName evidence="4">Flavodoxin family protein</fullName>
    </submittedName>
</protein>
<feature type="domain" description="NADPH-dependent FMN reductase-like" evidence="3">
    <location>
        <begin position="1"/>
        <end position="144"/>
    </location>
</feature>
<dbReference type="Proteomes" id="UP000886198">
    <property type="component" value="Unassembled WGS sequence"/>
</dbReference>
<dbReference type="Pfam" id="PF03358">
    <property type="entry name" value="FMN_red"/>
    <property type="match status" value="1"/>
</dbReference>
<evidence type="ECO:0000256" key="2">
    <source>
        <dbReference type="ARBA" id="ARBA00022643"/>
    </source>
</evidence>
<evidence type="ECO:0000313" key="4">
    <source>
        <dbReference type="EMBL" id="HDP78776.1"/>
    </source>
</evidence>
<sequence>MRVFSVMGSPRLKGNTMLVLDNFMKGMREGHDKLELKSAFLHGRKIEPCAGCDKCKNDSESCVINDDMLDLYGEVVAADVIIFSTPIYWWNMSAQLKTFLDRLYALDYEKAFKGKKLVLLMTYGGEDPNSGAEIVEKSMREICDFVSMEFSVSFGMCSELSEDERAQALEKVYNLGFDL</sequence>
<dbReference type="InterPro" id="IPR005025">
    <property type="entry name" value="FMN_Rdtase-like_dom"/>
</dbReference>
<proteinExistence type="predicted"/>
<keyword evidence="2" id="KW-0288">FMN</keyword>
<dbReference type="InterPro" id="IPR029039">
    <property type="entry name" value="Flavoprotein-like_sf"/>
</dbReference>
<name>A0A7C1CXB1_9BACT</name>
<dbReference type="GO" id="GO:0016491">
    <property type="term" value="F:oxidoreductase activity"/>
    <property type="evidence" value="ECO:0007669"/>
    <property type="project" value="InterPro"/>
</dbReference>
<comment type="caution">
    <text evidence="4">The sequence shown here is derived from an EMBL/GenBank/DDBJ whole genome shotgun (WGS) entry which is preliminary data.</text>
</comment>